<dbReference type="SUPFAM" id="SSF103481">
    <property type="entry name" value="Multidrug resistance efflux transporter EmrE"/>
    <property type="match status" value="2"/>
</dbReference>
<accession>A0A1D9G1X3</accession>
<evidence type="ECO:0000256" key="4">
    <source>
        <dbReference type="ARBA" id="ARBA00022692"/>
    </source>
</evidence>
<reference evidence="10" key="1">
    <citation type="submission" date="2016-10" db="EMBL/GenBank/DDBJ databases">
        <title>Comparative genomics uncovers the prolific and rare metabolic potential of the cyanobacterial genus Moorea.</title>
        <authorList>
            <person name="Leao T."/>
            <person name="Castelao G."/>
            <person name="Korobeynikov A."/>
            <person name="Monroe E.A."/>
            <person name="Podell S."/>
            <person name="Glukhov E."/>
            <person name="Allen E."/>
            <person name="Gerwick W.H."/>
            <person name="Gerwick L."/>
        </authorList>
    </citation>
    <scope>NUCLEOTIDE SEQUENCE [LARGE SCALE GENOMIC DNA]</scope>
    <source>
        <strain evidence="10">JHB</strain>
    </source>
</reference>
<evidence type="ECO:0000256" key="2">
    <source>
        <dbReference type="ARBA" id="ARBA00007362"/>
    </source>
</evidence>
<feature type="transmembrane region" description="Helical" evidence="7">
    <location>
        <begin position="278"/>
        <end position="297"/>
    </location>
</feature>
<evidence type="ECO:0000313" key="10">
    <source>
        <dbReference type="Proteomes" id="UP000176944"/>
    </source>
</evidence>
<feature type="transmembrane region" description="Helical" evidence="7">
    <location>
        <begin position="246"/>
        <end position="266"/>
    </location>
</feature>
<feature type="domain" description="EamA" evidence="8">
    <location>
        <begin position="184"/>
        <end position="318"/>
    </location>
</feature>
<keyword evidence="4 7" id="KW-0812">Transmembrane</keyword>
<dbReference type="InterPro" id="IPR000620">
    <property type="entry name" value="EamA_dom"/>
</dbReference>
<sequence>MSSFIAKTTDGLNRIPGRGYLLIAILIFAAANSVIRKLTDLGADNLIYGRNPISFCNVLFVGNLCALLALIAIYGRQWNFRSLRQLSGTDWLGLLGVAVLSGALAPSLIFIALERTAVNNVVLIGRIEPPLALALSVLLLKERVNRWVIAGAIISFIGVILTIVLQPPQENMISMGGGFRIGVGELMAAAGAIALAISTIISKVKLRQIPLGIFTVFRTATGTVIFFVVVIKLFGLGHFMNVFSPFVWQWMLLYGAVIVVGGQLCWFKGLKTTSASDVSMASSFSPVAGILAAYLILSEVPTIAQYIGGVVIICGIVLNQIGISRKLPKTDTIIVAKSTKEMEVGFKGV</sequence>
<protein>
    <submittedName>
        <fullName evidence="9">DMT family transporter</fullName>
    </submittedName>
</protein>
<dbReference type="InterPro" id="IPR037185">
    <property type="entry name" value="EmrE-like"/>
</dbReference>
<name>A0A1D9G1X3_MOOP1</name>
<feature type="transmembrane region" description="Helical" evidence="7">
    <location>
        <begin position="303"/>
        <end position="323"/>
    </location>
</feature>
<feature type="transmembrane region" description="Helical" evidence="7">
    <location>
        <begin position="58"/>
        <end position="79"/>
    </location>
</feature>
<organism evidence="9 10">
    <name type="scientific">Moorena producens (strain JHB)</name>
    <dbReference type="NCBI Taxonomy" id="1454205"/>
    <lineage>
        <taxon>Bacteria</taxon>
        <taxon>Bacillati</taxon>
        <taxon>Cyanobacteriota</taxon>
        <taxon>Cyanophyceae</taxon>
        <taxon>Coleofasciculales</taxon>
        <taxon>Coleofasciculaceae</taxon>
        <taxon>Moorena</taxon>
    </lineage>
</organism>
<keyword evidence="5 7" id="KW-1133">Transmembrane helix</keyword>
<keyword evidence="3" id="KW-1003">Cell membrane</keyword>
<dbReference type="EMBL" id="CP017708">
    <property type="protein sequence ID" value="AOY81617.1"/>
    <property type="molecule type" value="Genomic_DNA"/>
</dbReference>
<dbReference type="Pfam" id="PF00892">
    <property type="entry name" value="EamA"/>
    <property type="match status" value="2"/>
</dbReference>
<comment type="similarity">
    <text evidence="2">Belongs to the EamA transporter family.</text>
</comment>
<dbReference type="Proteomes" id="UP000176944">
    <property type="component" value="Chromosome"/>
</dbReference>
<feature type="transmembrane region" description="Helical" evidence="7">
    <location>
        <begin position="147"/>
        <end position="165"/>
    </location>
</feature>
<feature type="transmembrane region" description="Helical" evidence="7">
    <location>
        <begin position="91"/>
        <end position="113"/>
    </location>
</feature>
<feature type="transmembrane region" description="Helical" evidence="7">
    <location>
        <begin position="177"/>
        <end position="197"/>
    </location>
</feature>
<proteinExistence type="inferred from homology"/>
<evidence type="ECO:0000256" key="5">
    <source>
        <dbReference type="ARBA" id="ARBA00022989"/>
    </source>
</evidence>
<dbReference type="AlphaFoldDB" id="A0A1D9G1X3"/>
<evidence type="ECO:0000256" key="6">
    <source>
        <dbReference type="ARBA" id="ARBA00023136"/>
    </source>
</evidence>
<evidence type="ECO:0000259" key="8">
    <source>
        <dbReference type="Pfam" id="PF00892"/>
    </source>
</evidence>
<evidence type="ECO:0000256" key="3">
    <source>
        <dbReference type="ARBA" id="ARBA00022475"/>
    </source>
</evidence>
<evidence type="ECO:0000256" key="7">
    <source>
        <dbReference type="SAM" id="Phobius"/>
    </source>
</evidence>
<dbReference type="PANTHER" id="PTHR32322">
    <property type="entry name" value="INNER MEMBRANE TRANSPORTER"/>
    <property type="match status" value="1"/>
</dbReference>
<feature type="transmembrane region" description="Helical" evidence="7">
    <location>
        <begin position="209"/>
        <end position="234"/>
    </location>
</feature>
<evidence type="ECO:0000313" key="9">
    <source>
        <dbReference type="EMBL" id="AOY81617.1"/>
    </source>
</evidence>
<dbReference type="GO" id="GO:0005886">
    <property type="term" value="C:plasma membrane"/>
    <property type="evidence" value="ECO:0007669"/>
    <property type="project" value="UniProtKB-SubCell"/>
</dbReference>
<dbReference type="PANTHER" id="PTHR32322:SF18">
    <property type="entry name" value="S-ADENOSYLMETHIONINE_S-ADENOSYLHOMOCYSTEINE TRANSPORTER"/>
    <property type="match status" value="1"/>
</dbReference>
<feature type="domain" description="EamA" evidence="8">
    <location>
        <begin position="28"/>
        <end position="163"/>
    </location>
</feature>
<comment type="subcellular location">
    <subcellularLocation>
        <location evidence="1">Cell membrane</location>
        <topology evidence="1">Multi-pass membrane protein</topology>
    </subcellularLocation>
</comment>
<keyword evidence="6 7" id="KW-0472">Membrane</keyword>
<feature type="transmembrane region" description="Helical" evidence="7">
    <location>
        <begin position="20"/>
        <end position="38"/>
    </location>
</feature>
<dbReference type="Gene3D" id="1.10.3730.20">
    <property type="match status" value="1"/>
</dbReference>
<evidence type="ECO:0000256" key="1">
    <source>
        <dbReference type="ARBA" id="ARBA00004651"/>
    </source>
</evidence>
<dbReference type="InterPro" id="IPR050638">
    <property type="entry name" value="AA-Vitamin_Transporters"/>
</dbReference>
<gene>
    <name evidence="9" type="ORF">BJP36_18540</name>
</gene>